<sequence length="250" mass="27963">MATLLGLSLTRCGWETSTSRWSQGPVRGTKTPRVYMFAGFGDGFRAGLTFRPFKTIQRQVIRSSYDEEFRDSRSIALGLHKRYKDVLNGGFSNNNLKEFIHAGVTAYEVGCTDEGMRKELLSISLNENSGEELGGSAVGLRNKLATEEVEECILWLTLVFLTILVSPPPTVVRWSNTAAVSPEGKIQWHGFCALIANAYYARGMAWLPVKTLQLEQMAVSGYSEEPSLVADRMRLVFDTLEIICPQWPKR</sequence>
<comment type="caution">
    <text evidence="2">The sequence shown here is derived from an EMBL/GenBank/DDBJ whole genome shotgun (WGS) entry which is preliminary data.</text>
</comment>
<accession>A0ABD1XNL9</accession>
<keyword evidence="3" id="KW-1185">Reference proteome</keyword>
<evidence type="ECO:0000259" key="1">
    <source>
        <dbReference type="Pfam" id="PF25286"/>
    </source>
</evidence>
<dbReference type="InterPro" id="IPR057198">
    <property type="entry name" value="DUF7876"/>
</dbReference>
<dbReference type="AlphaFoldDB" id="A0ABD1XNL9"/>
<dbReference type="EMBL" id="JBHFFA010000008">
    <property type="protein sequence ID" value="KAL2610364.1"/>
    <property type="molecule type" value="Genomic_DNA"/>
</dbReference>
<feature type="domain" description="DUF7876" evidence="1">
    <location>
        <begin position="63"/>
        <end position="248"/>
    </location>
</feature>
<dbReference type="Pfam" id="PF25286">
    <property type="entry name" value="DUF7876"/>
    <property type="match status" value="1"/>
</dbReference>
<evidence type="ECO:0000313" key="3">
    <source>
        <dbReference type="Proteomes" id="UP001605036"/>
    </source>
</evidence>
<name>A0ABD1XNL9_9MARC</name>
<dbReference type="Proteomes" id="UP001605036">
    <property type="component" value="Unassembled WGS sequence"/>
</dbReference>
<dbReference type="PANTHER" id="PTHR37197:SF2">
    <property type="entry name" value="F19K23.17 PROTEIN"/>
    <property type="match status" value="1"/>
</dbReference>
<evidence type="ECO:0000313" key="2">
    <source>
        <dbReference type="EMBL" id="KAL2610364.1"/>
    </source>
</evidence>
<dbReference type="PANTHER" id="PTHR37197">
    <property type="entry name" value="F19K23.17 PROTEIN"/>
    <property type="match status" value="1"/>
</dbReference>
<proteinExistence type="predicted"/>
<gene>
    <name evidence="2" type="ORF">R1flu_028937</name>
</gene>
<organism evidence="2 3">
    <name type="scientific">Riccia fluitans</name>
    <dbReference type="NCBI Taxonomy" id="41844"/>
    <lineage>
        <taxon>Eukaryota</taxon>
        <taxon>Viridiplantae</taxon>
        <taxon>Streptophyta</taxon>
        <taxon>Embryophyta</taxon>
        <taxon>Marchantiophyta</taxon>
        <taxon>Marchantiopsida</taxon>
        <taxon>Marchantiidae</taxon>
        <taxon>Marchantiales</taxon>
        <taxon>Ricciaceae</taxon>
        <taxon>Riccia</taxon>
    </lineage>
</organism>
<protein>
    <recommendedName>
        <fullName evidence="1">DUF7876 domain-containing protein</fullName>
    </recommendedName>
</protein>
<reference evidence="2 3" key="1">
    <citation type="submission" date="2024-09" db="EMBL/GenBank/DDBJ databases">
        <title>Chromosome-scale assembly of Riccia fluitans.</title>
        <authorList>
            <person name="Paukszto L."/>
            <person name="Sawicki J."/>
            <person name="Karawczyk K."/>
            <person name="Piernik-Szablinska J."/>
            <person name="Szczecinska M."/>
            <person name="Mazdziarz M."/>
        </authorList>
    </citation>
    <scope>NUCLEOTIDE SEQUENCE [LARGE SCALE GENOMIC DNA]</scope>
    <source>
        <strain evidence="2">Rf_01</strain>
        <tissue evidence="2">Aerial parts of the thallus</tissue>
    </source>
</reference>